<feature type="transmembrane region" description="Helical" evidence="9">
    <location>
        <begin position="358"/>
        <end position="380"/>
    </location>
</feature>
<evidence type="ECO:0000256" key="1">
    <source>
        <dbReference type="ARBA" id="ARBA00004651"/>
    </source>
</evidence>
<proteinExistence type="predicted"/>
<dbReference type="InterPro" id="IPR050297">
    <property type="entry name" value="LipidA_mod_glycosyltrf_83"/>
</dbReference>
<dbReference type="InterPro" id="IPR038731">
    <property type="entry name" value="RgtA/B/C-like"/>
</dbReference>
<evidence type="ECO:0000256" key="9">
    <source>
        <dbReference type="SAM" id="Phobius"/>
    </source>
</evidence>
<evidence type="ECO:0000256" key="6">
    <source>
        <dbReference type="ARBA" id="ARBA00022989"/>
    </source>
</evidence>
<keyword evidence="2" id="KW-1003">Cell membrane</keyword>
<feature type="transmembrane region" description="Helical" evidence="9">
    <location>
        <begin position="225"/>
        <end position="242"/>
    </location>
</feature>
<keyword evidence="7 9" id="KW-0472">Membrane</keyword>
<evidence type="ECO:0000256" key="3">
    <source>
        <dbReference type="ARBA" id="ARBA00022676"/>
    </source>
</evidence>
<feature type="transmembrane region" description="Helical" evidence="9">
    <location>
        <begin position="175"/>
        <end position="195"/>
    </location>
</feature>
<evidence type="ECO:0000259" key="10">
    <source>
        <dbReference type="Pfam" id="PF13231"/>
    </source>
</evidence>
<keyword evidence="13" id="KW-1185">Reference proteome</keyword>
<feature type="transmembrane region" description="Helical" evidence="9">
    <location>
        <begin position="68"/>
        <end position="86"/>
    </location>
</feature>
<feature type="domain" description="Glycosyltransferase RgtA/B/C/D-like" evidence="10">
    <location>
        <begin position="126"/>
        <end position="283"/>
    </location>
</feature>
<comment type="subcellular location">
    <subcellularLocation>
        <location evidence="1">Cell membrane</location>
        <topology evidence="1">Multi-pass membrane protein</topology>
    </subcellularLocation>
</comment>
<feature type="transmembrane region" description="Helical" evidence="9">
    <location>
        <begin position="130"/>
        <end position="163"/>
    </location>
</feature>
<keyword evidence="5 9" id="KW-0812">Transmembrane</keyword>
<feature type="transmembrane region" description="Helical" evidence="9">
    <location>
        <begin position="479"/>
        <end position="497"/>
    </location>
</feature>
<evidence type="ECO:0000256" key="8">
    <source>
        <dbReference type="SAM" id="MobiDB-lite"/>
    </source>
</evidence>
<feature type="transmembrane region" description="Helical" evidence="9">
    <location>
        <begin position="392"/>
        <end position="411"/>
    </location>
</feature>
<evidence type="ECO:0000259" key="11">
    <source>
        <dbReference type="Pfam" id="PF24878"/>
    </source>
</evidence>
<evidence type="ECO:0000256" key="7">
    <source>
        <dbReference type="ARBA" id="ARBA00023136"/>
    </source>
</evidence>
<evidence type="ECO:0000256" key="5">
    <source>
        <dbReference type="ARBA" id="ARBA00022692"/>
    </source>
</evidence>
<feature type="compositionally biased region" description="Low complexity" evidence="8">
    <location>
        <begin position="556"/>
        <end position="599"/>
    </location>
</feature>
<dbReference type="Pfam" id="PF24878">
    <property type="entry name" value="YkcB_C"/>
    <property type="match status" value="1"/>
</dbReference>
<protein>
    <submittedName>
        <fullName evidence="12">Glycosyltransferase family 39 protein</fullName>
    </submittedName>
</protein>
<feature type="transmembrane region" description="Helical" evidence="9">
    <location>
        <begin position="248"/>
        <end position="267"/>
    </location>
</feature>
<evidence type="ECO:0000256" key="4">
    <source>
        <dbReference type="ARBA" id="ARBA00022679"/>
    </source>
</evidence>
<feature type="region of interest" description="Disordered" evidence="8">
    <location>
        <begin position="531"/>
        <end position="599"/>
    </location>
</feature>
<dbReference type="Proteomes" id="UP001521931">
    <property type="component" value="Unassembled WGS sequence"/>
</dbReference>
<evidence type="ECO:0000313" key="13">
    <source>
        <dbReference type="Proteomes" id="UP001521931"/>
    </source>
</evidence>
<keyword evidence="3" id="KW-0328">Glycosyltransferase</keyword>
<keyword evidence="4" id="KW-0808">Transferase</keyword>
<dbReference type="Pfam" id="PF13231">
    <property type="entry name" value="PMT_2"/>
    <property type="match status" value="1"/>
</dbReference>
<evidence type="ECO:0000256" key="2">
    <source>
        <dbReference type="ARBA" id="ARBA00022475"/>
    </source>
</evidence>
<feature type="compositionally biased region" description="Low complexity" evidence="8">
    <location>
        <begin position="20"/>
        <end position="54"/>
    </location>
</feature>
<dbReference type="PANTHER" id="PTHR33908:SF3">
    <property type="entry name" value="UNDECAPRENYL PHOSPHATE-ALPHA-4-AMINO-4-DEOXY-L-ARABINOSE ARABINOSYL TRANSFERASE"/>
    <property type="match status" value="1"/>
</dbReference>
<feature type="transmembrane region" description="Helical" evidence="9">
    <location>
        <begin position="274"/>
        <end position="295"/>
    </location>
</feature>
<gene>
    <name evidence="12" type="ORF">MHL29_09415</name>
</gene>
<evidence type="ECO:0000313" key="12">
    <source>
        <dbReference type="EMBL" id="MCG7322102.1"/>
    </source>
</evidence>
<feature type="compositionally biased region" description="Gly residues" evidence="8">
    <location>
        <begin position="543"/>
        <end position="555"/>
    </location>
</feature>
<feature type="region of interest" description="Disordered" evidence="8">
    <location>
        <begin position="1"/>
        <end position="64"/>
    </location>
</feature>
<keyword evidence="6 9" id="KW-1133">Transmembrane helix</keyword>
<sequence>MTTTTPLLRRRHWPRTASVAAPGAETATGATAGAPDGIRPGSSSDPTTPSGATTVAGSTPSDAAAPRWARPALWALLALTAALYLWNLSSNGYANDFYAAAVKSGTQDLTAWVFGSLDSANSITVDKPPVALWLMVLSCRIFGFSSVAMLLPQALAGVGTVALTAASVRRVSGHVAGLVAGLLVAITPVAALMFRFNNPDALLVLLMTAAAYFVVRAIETTRGKAALWWMVACGAAIGFAFLTKMLQGLLVVPAFALAYLVAARFSLRTRLAHLVAAGLAMMVGAGWFVALVSLWPASSRPYIGGSTNDTLWELALGYNGLGRILGGEGNGGGGGGGGMFGGATGITRMFGSAFGAEISWLLPTALVLLVAGFVAAGRAARTSAARASAARASLILWGGWLLVSALILSFMEGTVHPYYSVALAPALAAVIAIGGRLAWDRRSSLVWRVALGGAVALAGVWSVYLLHVHADSWLPTLRWIALAVTTLGAMGFVALGGEQRFRKAAAVALLVGSLGGLAGTTAWTVATIGQSHTGSTPTSGPAVAGGAGRTGGAPGGQAPTGQAPTGQTGPAPAGQTGPSSSASSSSSAGSSGSSTGTTTSAADVTTLLQDAGTTWSAAVVGDQTAAGYILSTDTAVMAIGGWSGTDASPTLAEFQQYVADGRIHYFVSGGRAGGGPGGSDSTSTASQITAWVQSHYTATTVGGTTVYDLTSPTS</sequence>
<dbReference type="PANTHER" id="PTHR33908">
    <property type="entry name" value="MANNOSYLTRANSFERASE YKCB-RELATED"/>
    <property type="match status" value="1"/>
</dbReference>
<feature type="transmembrane region" description="Helical" evidence="9">
    <location>
        <begin position="504"/>
        <end position="526"/>
    </location>
</feature>
<feature type="transmembrane region" description="Helical" evidence="9">
    <location>
        <begin position="417"/>
        <end position="438"/>
    </location>
</feature>
<comment type="caution">
    <text evidence="12">The sequence shown here is derived from an EMBL/GenBank/DDBJ whole genome shotgun (WGS) entry which is preliminary data.</text>
</comment>
<feature type="transmembrane region" description="Helical" evidence="9">
    <location>
        <begin position="445"/>
        <end position="467"/>
    </location>
</feature>
<accession>A0ABS9Q2K4</accession>
<feature type="domain" description="Putative mannosyltransferase YkcA/B-like C-terminal" evidence="11">
    <location>
        <begin position="610"/>
        <end position="695"/>
    </location>
</feature>
<reference evidence="12 13" key="1">
    <citation type="submission" date="2022-02" db="EMBL/GenBank/DDBJ databases">
        <title>Uncovering new skin microbiome diversity through culturing and metagenomics.</title>
        <authorList>
            <person name="Conlan S."/>
            <person name="Deming C."/>
            <person name="Nisc Comparative Sequencing Program N."/>
            <person name="Segre J.A."/>
        </authorList>
    </citation>
    <scope>NUCLEOTIDE SEQUENCE [LARGE SCALE GENOMIC DNA]</scope>
    <source>
        <strain evidence="12 13">ACRQZ</strain>
    </source>
</reference>
<feature type="transmembrane region" description="Helical" evidence="9">
    <location>
        <begin position="201"/>
        <end position="218"/>
    </location>
</feature>
<dbReference type="RefSeq" id="WP_239264145.1">
    <property type="nucleotide sequence ID" value="NZ_JAKRCV010000026.1"/>
</dbReference>
<organism evidence="12 13">
    <name type="scientific">Arsenicicoccus bolidensis</name>
    <dbReference type="NCBI Taxonomy" id="229480"/>
    <lineage>
        <taxon>Bacteria</taxon>
        <taxon>Bacillati</taxon>
        <taxon>Actinomycetota</taxon>
        <taxon>Actinomycetes</taxon>
        <taxon>Micrococcales</taxon>
        <taxon>Intrasporangiaceae</taxon>
        <taxon>Arsenicicoccus</taxon>
    </lineage>
</organism>
<name>A0ABS9Q2K4_9MICO</name>
<dbReference type="InterPro" id="IPR056785">
    <property type="entry name" value="YkcA/B-like_C"/>
</dbReference>
<dbReference type="EMBL" id="JAKRCV010000026">
    <property type="protein sequence ID" value="MCG7322102.1"/>
    <property type="molecule type" value="Genomic_DNA"/>
</dbReference>